<protein>
    <recommendedName>
        <fullName evidence="5">5'-3' exonuclease domain-containing protein</fullName>
    </recommendedName>
</protein>
<evidence type="ECO:0000256" key="4">
    <source>
        <dbReference type="ARBA" id="ARBA00023125"/>
    </source>
</evidence>
<keyword evidence="4" id="KW-0238">DNA-binding</keyword>
<gene>
    <name evidence="6" type="ORF">ENL70_04275</name>
</gene>
<dbReference type="FunFam" id="1.10.150.20:FF:000003">
    <property type="entry name" value="DNA polymerase I"/>
    <property type="match status" value="1"/>
</dbReference>
<dbReference type="InterPro" id="IPR002421">
    <property type="entry name" value="5-3_exonuclease"/>
</dbReference>
<reference evidence="6" key="1">
    <citation type="journal article" date="2020" name="mSystems">
        <title>Genome- and Community-Level Interaction Insights into Carbon Utilization and Element Cycling Functions of Hydrothermarchaeota in Hydrothermal Sediment.</title>
        <authorList>
            <person name="Zhou Z."/>
            <person name="Liu Y."/>
            <person name="Xu W."/>
            <person name="Pan J."/>
            <person name="Luo Z.H."/>
            <person name="Li M."/>
        </authorList>
    </citation>
    <scope>NUCLEOTIDE SEQUENCE [LARGE SCALE GENOMIC DNA]</scope>
    <source>
        <strain evidence="6">SpSt-1019</strain>
    </source>
</reference>
<dbReference type="Pfam" id="PF01367">
    <property type="entry name" value="5_3_exonuc"/>
    <property type="match status" value="1"/>
</dbReference>
<dbReference type="CDD" id="cd09859">
    <property type="entry name" value="PIN_53EXO"/>
    <property type="match status" value="1"/>
</dbReference>
<dbReference type="GO" id="GO:0017108">
    <property type="term" value="F:5'-flap endonuclease activity"/>
    <property type="evidence" value="ECO:0007669"/>
    <property type="project" value="InterPro"/>
</dbReference>
<dbReference type="InterPro" id="IPR038969">
    <property type="entry name" value="FEN"/>
</dbReference>
<dbReference type="InterPro" id="IPR036279">
    <property type="entry name" value="5-3_exonuclease_C_sf"/>
</dbReference>
<feature type="domain" description="5'-3' exonuclease" evidence="5">
    <location>
        <begin position="8"/>
        <end position="268"/>
    </location>
</feature>
<dbReference type="InterPro" id="IPR020045">
    <property type="entry name" value="DNA_polI_H3TH"/>
</dbReference>
<dbReference type="InterPro" id="IPR020046">
    <property type="entry name" value="5-3_exonucl_a-hlix_arch_N"/>
</dbReference>
<keyword evidence="3" id="KW-0269">Exonuclease</keyword>
<dbReference type="Gene3D" id="3.40.50.1010">
    <property type="entry name" value="5'-nuclease"/>
    <property type="match status" value="1"/>
</dbReference>
<dbReference type="InterPro" id="IPR008918">
    <property type="entry name" value="HhH2"/>
</dbReference>
<dbReference type="SMART" id="SM00279">
    <property type="entry name" value="HhH2"/>
    <property type="match status" value="1"/>
</dbReference>
<dbReference type="SUPFAM" id="SSF88723">
    <property type="entry name" value="PIN domain-like"/>
    <property type="match status" value="1"/>
</dbReference>
<evidence type="ECO:0000256" key="3">
    <source>
        <dbReference type="ARBA" id="ARBA00022839"/>
    </source>
</evidence>
<dbReference type="GO" id="GO:0008409">
    <property type="term" value="F:5'-3' exonuclease activity"/>
    <property type="evidence" value="ECO:0007669"/>
    <property type="project" value="InterPro"/>
</dbReference>
<evidence type="ECO:0000256" key="2">
    <source>
        <dbReference type="ARBA" id="ARBA00022801"/>
    </source>
</evidence>
<evidence type="ECO:0000259" key="5">
    <source>
        <dbReference type="SMART" id="SM00475"/>
    </source>
</evidence>
<keyword evidence="2" id="KW-0378">Hydrolase</keyword>
<organism evidence="6">
    <name type="scientific">Thermodesulfobium narugense</name>
    <dbReference type="NCBI Taxonomy" id="184064"/>
    <lineage>
        <taxon>Bacteria</taxon>
        <taxon>Pseudomonadati</taxon>
        <taxon>Thermodesulfobiota</taxon>
        <taxon>Thermodesulfobiia</taxon>
        <taxon>Thermodesulfobiales</taxon>
        <taxon>Thermodesulfobiaceae</taxon>
        <taxon>Thermodesulfobium</taxon>
    </lineage>
</organism>
<name>A0A7C5PAC1_9BACT</name>
<dbReference type="PANTHER" id="PTHR42646">
    <property type="entry name" value="FLAP ENDONUCLEASE XNI"/>
    <property type="match status" value="1"/>
</dbReference>
<dbReference type="InterPro" id="IPR029060">
    <property type="entry name" value="PIN-like_dom_sf"/>
</dbReference>
<dbReference type="SUPFAM" id="SSF47807">
    <property type="entry name" value="5' to 3' exonuclease, C-terminal subdomain"/>
    <property type="match status" value="1"/>
</dbReference>
<evidence type="ECO:0000256" key="1">
    <source>
        <dbReference type="ARBA" id="ARBA00022722"/>
    </source>
</evidence>
<evidence type="ECO:0000313" key="6">
    <source>
        <dbReference type="EMBL" id="HHI65746.1"/>
    </source>
</evidence>
<dbReference type="EMBL" id="DRUY01000142">
    <property type="protein sequence ID" value="HHI65746.1"/>
    <property type="molecule type" value="Genomic_DNA"/>
</dbReference>
<keyword evidence="1" id="KW-0540">Nuclease</keyword>
<dbReference type="Gene3D" id="1.10.150.20">
    <property type="entry name" value="5' to 3' exonuclease, C-terminal subdomain"/>
    <property type="match status" value="1"/>
</dbReference>
<accession>A0A7C5PAC1</accession>
<proteinExistence type="predicted"/>
<dbReference type="CDD" id="cd09898">
    <property type="entry name" value="H3TH_53EXO"/>
    <property type="match status" value="1"/>
</dbReference>
<dbReference type="FunFam" id="3.40.50.1010:FF:000001">
    <property type="entry name" value="DNA polymerase I"/>
    <property type="match status" value="1"/>
</dbReference>
<dbReference type="SMART" id="SM00475">
    <property type="entry name" value="53EXOc"/>
    <property type="match status" value="1"/>
</dbReference>
<dbReference type="PANTHER" id="PTHR42646:SF2">
    <property type="entry name" value="5'-3' EXONUCLEASE FAMILY PROTEIN"/>
    <property type="match status" value="1"/>
</dbReference>
<dbReference type="GO" id="GO:0033567">
    <property type="term" value="P:DNA replication, Okazaki fragment processing"/>
    <property type="evidence" value="ECO:0007669"/>
    <property type="project" value="InterPro"/>
</dbReference>
<comment type="caution">
    <text evidence="6">The sequence shown here is derived from an EMBL/GenBank/DDBJ whole genome shotgun (WGS) entry which is preliminary data.</text>
</comment>
<dbReference type="GO" id="GO:0003677">
    <property type="term" value="F:DNA binding"/>
    <property type="evidence" value="ECO:0007669"/>
    <property type="project" value="UniProtKB-KW"/>
</dbReference>
<dbReference type="Pfam" id="PF02739">
    <property type="entry name" value="5_3_exonuc_N"/>
    <property type="match status" value="1"/>
</dbReference>
<sequence length="296" mass="34432">MKNLFDLDRTICLIDAHSVIYRAYYAIPELNSSTGVPTNALYGFINILLKLIKEEDPYSIFVAFDSPEKTFRHESFKEYKASRPKMPESLVSQIFLIKNFLKLMNIQFYEIPGYESDDIVASMMKQILKKDFDILILTGDFDLLQLVSERVKVLIMKKGISDVEKYDLNKFIEKFEIKPYQIADMKALSGDSSDEIPGVKGIGKKTAIEILKQFDTVETLLQNIDRLKNKKYKELIYENKDKILFYKSITLLDTDISIEIDIKEKPWENLTEDQKVSLKKFLESLDLKSILKKLFN</sequence>
<dbReference type="AlphaFoldDB" id="A0A7C5PAC1"/>